<evidence type="ECO:0000313" key="1">
    <source>
        <dbReference type="EMBL" id="KKM64268.1"/>
    </source>
</evidence>
<protein>
    <submittedName>
        <fullName evidence="1">Uncharacterized protein</fullName>
    </submittedName>
</protein>
<comment type="caution">
    <text evidence="1">The sequence shown here is derived from an EMBL/GenBank/DDBJ whole genome shotgun (WGS) entry which is preliminary data.</text>
</comment>
<dbReference type="AlphaFoldDB" id="A0A0F9J431"/>
<sequence length="394" mass="44918">MVGNYTYLEVLAQVVDLKRRVNIDNVMTVRNFINRAARMVLNDVDLRSSKRNTVLGTDLFDDIYSYPAPSDLKGNGVIDLDPQVNRSRTFRLELVSEQEFEQKKTVNTNIIALATDELVHRLLFSGDVDDTVLVGATLDSLTSEGTWSAYNDATNVVTDADNFVKGAGSIKFDLTGSATTAGIQNTTITALDISDFTNNGHIFVWAYINSTTNLTNFILDIGNDLTTNYYSQTITTNNEAVSFYNGWNLLRFDFASMTENGTVDDTAVDSMRIYMTKTSGKSDDGYRFDSIELHTGEIHDIIYYSRFAWQSSAGTFLEDSTADTDLINAETDEVDGFVWRSKMELYRELRRKDLVEDARVEYELWKRNYQRQNPSERVQRNKQYYDPTLYRRAR</sequence>
<reference evidence="1" key="1">
    <citation type="journal article" date="2015" name="Nature">
        <title>Complex archaea that bridge the gap between prokaryotes and eukaryotes.</title>
        <authorList>
            <person name="Spang A."/>
            <person name="Saw J.H."/>
            <person name="Jorgensen S.L."/>
            <person name="Zaremba-Niedzwiedzka K."/>
            <person name="Martijn J."/>
            <person name="Lind A.E."/>
            <person name="van Eijk R."/>
            <person name="Schleper C."/>
            <person name="Guy L."/>
            <person name="Ettema T.J."/>
        </authorList>
    </citation>
    <scope>NUCLEOTIDE SEQUENCE</scope>
</reference>
<name>A0A0F9J431_9ZZZZ</name>
<proteinExistence type="predicted"/>
<gene>
    <name evidence="1" type="ORF">LCGC14_1503090</name>
</gene>
<accession>A0A0F9J431</accession>
<dbReference type="EMBL" id="LAZR01010934">
    <property type="protein sequence ID" value="KKM64268.1"/>
    <property type="molecule type" value="Genomic_DNA"/>
</dbReference>
<organism evidence="1">
    <name type="scientific">marine sediment metagenome</name>
    <dbReference type="NCBI Taxonomy" id="412755"/>
    <lineage>
        <taxon>unclassified sequences</taxon>
        <taxon>metagenomes</taxon>
        <taxon>ecological metagenomes</taxon>
    </lineage>
</organism>